<reference evidence="1 2" key="1">
    <citation type="journal article" date="2018" name="Front. Microbiol.">
        <title>Genome-Wide Analysis of Corynespora cassiicola Leaf Fall Disease Putative Effectors.</title>
        <authorList>
            <person name="Lopez D."/>
            <person name="Ribeiro S."/>
            <person name="Label P."/>
            <person name="Fumanal B."/>
            <person name="Venisse J.S."/>
            <person name="Kohler A."/>
            <person name="de Oliveira R.R."/>
            <person name="Labutti K."/>
            <person name="Lipzen A."/>
            <person name="Lail K."/>
            <person name="Bauer D."/>
            <person name="Ohm R.A."/>
            <person name="Barry K.W."/>
            <person name="Spatafora J."/>
            <person name="Grigoriev I.V."/>
            <person name="Martin F.M."/>
            <person name="Pujade-Renaud V."/>
        </authorList>
    </citation>
    <scope>NUCLEOTIDE SEQUENCE [LARGE SCALE GENOMIC DNA]</scope>
    <source>
        <strain evidence="1 2">Philippines</strain>
    </source>
</reference>
<dbReference type="Proteomes" id="UP000240883">
    <property type="component" value="Unassembled WGS sequence"/>
</dbReference>
<evidence type="ECO:0000313" key="2">
    <source>
        <dbReference type="Proteomes" id="UP000240883"/>
    </source>
</evidence>
<gene>
    <name evidence="1" type="ORF">BS50DRAFT_567722</name>
</gene>
<organism evidence="1 2">
    <name type="scientific">Corynespora cassiicola Philippines</name>
    <dbReference type="NCBI Taxonomy" id="1448308"/>
    <lineage>
        <taxon>Eukaryota</taxon>
        <taxon>Fungi</taxon>
        <taxon>Dikarya</taxon>
        <taxon>Ascomycota</taxon>
        <taxon>Pezizomycotina</taxon>
        <taxon>Dothideomycetes</taxon>
        <taxon>Pleosporomycetidae</taxon>
        <taxon>Pleosporales</taxon>
        <taxon>Corynesporascaceae</taxon>
        <taxon>Corynespora</taxon>
    </lineage>
</organism>
<dbReference type="EMBL" id="KZ678128">
    <property type="protein sequence ID" value="PSN74971.1"/>
    <property type="molecule type" value="Genomic_DNA"/>
</dbReference>
<name>A0A2T2PBE0_CORCC</name>
<evidence type="ECO:0000313" key="1">
    <source>
        <dbReference type="EMBL" id="PSN74971.1"/>
    </source>
</evidence>
<dbReference type="AlphaFoldDB" id="A0A2T2PBE0"/>
<protein>
    <submittedName>
        <fullName evidence="1">Uncharacterized protein</fullName>
    </submittedName>
</protein>
<sequence length="51" mass="6003">MEQCGLYSVYPWYKASSRLGYYMLLMPIYPGYPGTYHTITLATNFARRLPF</sequence>
<keyword evidence="2" id="KW-1185">Reference proteome</keyword>
<accession>A0A2T2PBE0</accession>
<proteinExistence type="predicted"/>